<dbReference type="Pfam" id="PF01225">
    <property type="entry name" value="Mur_ligase"/>
    <property type="match status" value="1"/>
</dbReference>
<feature type="domain" description="Mur ligase central" evidence="14">
    <location>
        <begin position="137"/>
        <end position="322"/>
    </location>
</feature>
<evidence type="ECO:0000256" key="4">
    <source>
        <dbReference type="ARBA" id="ARBA00022741"/>
    </source>
</evidence>
<dbReference type="SUPFAM" id="SSF63418">
    <property type="entry name" value="MurE/MurF N-terminal domain"/>
    <property type="match status" value="1"/>
</dbReference>
<dbReference type="Pfam" id="PF02875">
    <property type="entry name" value="Mur_ligase_C"/>
    <property type="match status" value="1"/>
</dbReference>
<evidence type="ECO:0000256" key="8">
    <source>
        <dbReference type="ARBA" id="ARBA00023306"/>
    </source>
</evidence>
<dbReference type="GO" id="GO:0008766">
    <property type="term" value="F:UDP-N-acetylmuramoylalanyl-D-glutamyl-2,6-diaminopimelate-D-alanyl-D-alanine ligase activity"/>
    <property type="evidence" value="ECO:0007669"/>
    <property type="project" value="RHEA"/>
</dbReference>
<organism evidence="15 16">
    <name type="scientific">Alicyclobacillus ferrooxydans</name>
    <dbReference type="NCBI Taxonomy" id="471514"/>
    <lineage>
        <taxon>Bacteria</taxon>
        <taxon>Bacillati</taxon>
        <taxon>Bacillota</taxon>
        <taxon>Bacilli</taxon>
        <taxon>Bacillales</taxon>
        <taxon>Alicyclobacillaceae</taxon>
        <taxon>Alicyclobacillus</taxon>
    </lineage>
</organism>
<evidence type="ECO:0000256" key="9">
    <source>
        <dbReference type="ARBA" id="ARBA00023316"/>
    </source>
</evidence>
<dbReference type="InterPro" id="IPR035911">
    <property type="entry name" value="MurE/MurF_N"/>
</dbReference>
<dbReference type="GO" id="GO:0047480">
    <property type="term" value="F:UDP-N-acetylmuramoyl-tripeptide-D-alanyl-D-alanine ligase activity"/>
    <property type="evidence" value="ECO:0007669"/>
    <property type="project" value="UniProtKB-UniRule"/>
</dbReference>
<dbReference type="InterPro" id="IPR004101">
    <property type="entry name" value="Mur_ligase_C"/>
</dbReference>
<dbReference type="OrthoDB" id="9801978at2"/>
<keyword evidence="1 10" id="KW-0963">Cytoplasm</keyword>
<dbReference type="InterPro" id="IPR005863">
    <property type="entry name" value="UDP-N-AcMur_synth"/>
</dbReference>
<dbReference type="GO" id="GO:0005737">
    <property type="term" value="C:cytoplasm"/>
    <property type="evidence" value="ECO:0007669"/>
    <property type="project" value="UniProtKB-SubCell"/>
</dbReference>
<dbReference type="Pfam" id="PF08245">
    <property type="entry name" value="Mur_ligase_M"/>
    <property type="match status" value="1"/>
</dbReference>
<evidence type="ECO:0000256" key="1">
    <source>
        <dbReference type="ARBA" id="ARBA00022490"/>
    </source>
</evidence>
<evidence type="ECO:0000256" key="6">
    <source>
        <dbReference type="ARBA" id="ARBA00022960"/>
    </source>
</evidence>
<dbReference type="Gene3D" id="3.90.190.20">
    <property type="entry name" value="Mur ligase, C-terminal domain"/>
    <property type="match status" value="1"/>
</dbReference>
<protein>
    <recommendedName>
        <fullName evidence="10 11">UDP-N-acetylmuramoyl-tripeptide--D-alanyl-D-alanine ligase</fullName>
        <ecNumber evidence="10 11">6.3.2.10</ecNumber>
    </recommendedName>
    <alternativeName>
        <fullName evidence="10">D-alanyl-D-alanine-adding enzyme</fullName>
    </alternativeName>
</protein>
<dbReference type="SUPFAM" id="SSF53623">
    <property type="entry name" value="MurD-like peptide ligases, catalytic domain"/>
    <property type="match status" value="1"/>
</dbReference>
<evidence type="ECO:0000256" key="11">
    <source>
        <dbReference type="RuleBase" id="RU004136"/>
    </source>
</evidence>
<dbReference type="GO" id="GO:0051301">
    <property type="term" value="P:cell division"/>
    <property type="evidence" value="ECO:0007669"/>
    <property type="project" value="UniProtKB-KW"/>
</dbReference>
<dbReference type="EC" id="6.3.2.10" evidence="10 11"/>
<evidence type="ECO:0000256" key="2">
    <source>
        <dbReference type="ARBA" id="ARBA00022598"/>
    </source>
</evidence>
<dbReference type="PANTHER" id="PTHR43024:SF1">
    <property type="entry name" value="UDP-N-ACETYLMURAMOYL-TRIPEPTIDE--D-ALANYL-D-ALANINE LIGASE"/>
    <property type="match status" value="1"/>
</dbReference>
<comment type="caution">
    <text evidence="15">The sequence shown here is derived from an EMBL/GenBank/DDBJ whole genome shotgun (WGS) entry which is preliminary data.</text>
</comment>
<comment type="subcellular location">
    <subcellularLocation>
        <location evidence="10 11">Cytoplasm</location>
    </subcellularLocation>
</comment>
<dbReference type="InterPro" id="IPR036565">
    <property type="entry name" value="Mur-like_cat_sf"/>
</dbReference>
<dbReference type="PATRIC" id="fig|471514.4.peg.1189"/>
<dbReference type="Gene3D" id="3.40.1390.10">
    <property type="entry name" value="MurE/MurF, N-terminal domain"/>
    <property type="match status" value="1"/>
</dbReference>
<sequence>MTPITAAELAQIVDGELISGDPGVQIRGLSIDSRAISEGDVFVAFDGAKLDGHQFVIPSLSKGASAALVTHDLSEVQADISNAGHSALSLSESATTAGTANPSMNGKAVIRVQNSLDAVQRLAMYERSRFSGPVIGVTGSNGKTTTKDMLKTVFSTGGPCLATAGNLNTELGLPLTLLRRQGTETSIVLEMGMRGLGQITELCRIGQPTAGIITNIGQSHLELLGSQERIAQAKGELLEALPSDGVAALTAGDPWLERIYTRCKGRVLWYGLSEQADAFAGDLEPTSTGTRFRATVLGKSTVVELPTPGRHNVVNALGALLLGAVHDLSLDAMADALRNLPASVGRLRIFQGRDGRSVIDDCYNASPLSMKASLGVLMEMEQREQAKDATSVAILGDMFELGDYEEAGHREVGRFCAEIGVTRLITVGERAKWIAKEAVAAGHPQVRHFATKQELLSELEGEGVVPTEATVLVKASRGMALEDIVAAL</sequence>
<dbReference type="AlphaFoldDB" id="A0A0P9CB02"/>
<keyword evidence="9 10" id="KW-0961">Cell wall biogenesis/degradation</keyword>
<reference evidence="15 16" key="1">
    <citation type="submission" date="2015-09" db="EMBL/GenBank/DDBJ databases">
        <title>Draft genome sequence of Alicyclobacillus ferrooxydans DSM 22381.</title>
        <authorList>
            <person name="Hemp J."/>
        </authorList>
    </citation>
    <scope>NUCLEOTIDE SEQUENCE [LARGE SCALE GENOMIC DNA]</scope>
    <source>
        <strain evidence="15 16">TC-34</strain>
    </source>
</reference>
<dbReference type="STRING" id="471514.AN477_16680"/>
<evidence type="ECO:0000256" key="10">
    <source>
        <dbReference type="HAMAP-Rule" id="MF_02019"/>
    </source>
</evidence>
<feature type="domain" description="Mur ligase C-terminal" evidence="13">
    <location>
        <begin position="345"/>
        <end position="476"/>
    </location>
</feature>
<feature type="binding site" evidence="10">
    <location>
        <begin position="139"/>
        <end position="145"/>
    </location>
    <ligand>
        <name>ATP</name>
        <dbReference type="ChEBI" id="CHEBI:30616"/>
    </ligand>
</feature>
<dbReference type="Proteomes" id="UP000050482">
    <property type="component" value="Unassembled WGS sequence"/>
</dbReference>
<keyword evidence="8 10" id="KW-0131">Cell cycle</keyword>
<evidence type="ECO:0000259" key="12">
    <source>
        <dbReference type="Pfam" id="PF01225"/>
    </source>
</evidence>
<evidence type="ECO:0000259" key="13">
    <source>
        <dbReference type="Pfam" id="PF02875"/>
    </source>
</evidence>
<dbReference type="InterPro" id="IPR000713">
    <property type="entry name" value="Mur_ligase_N"/>
</dbReference>
<dbReference type="InterPro" id="IPR036615">
    <property type="entry name" value="Mur_ligase_C_dom_sf"/>
</dbReference>
<dbReference type="PANTHER" id="PTHR43024">
    <property type="entry name" value="UDP-N-ACETYLMURAMOYL-TRIPEPTIDE--D-ALANYL-D-ALANINE LIGASE"/>
    <property type="match status" value="1"/>
</dbReference>
<accession>A0A0P9CB02</accession>
<evidence type="ECO:0000313" key="15">
    <source>
        <dbReference type="EMBL" id="KPV42612.1"/>
    </source>
</evidence>
<dbReference type="InterPro" id="IPR013221">
    <property type="entry name" value="Mur_ligase_cen"/>
</dbReference>
<dbReference type="GO" id="GO:0005524">
    <property type="term" value="F:ATP binding"/>
    <property type="evidence" value="ECO:0007669"/>
    <property type="project" value="UniProtKB-UniRule"/>
</dbReference>
<dbReference type="Gene3D" id="3.40.1190.10">
    <property type="entry name" value="Mur-like, catalytic domain"/>
    <property type="match status" value="1"/>
</dbReference>
<evidence type="ECO:0000259" key="14">
    <source>
        <dbReference type="Pfam" id="PF08245"/>
    </source>
</evidence>
<keyword evidence="5 10" id="KW-0067">ATP-binding</keyword>
<keyword evidence="7 10" id="KW-0573">Peptidoglycan synthesis</keyword>
<comment type="similarity">
    <text evidence="10">Belongs to the MurCDEF family. MurF subfamily.</text>
</comment>
<dbReference type="GO" id="GO:0009252">
    <property type="term" value="P:peptidoglycan biosynthetic process"/>
    <property type="evidence" value="ECO:0007669"/>
    <property type="project" value="UniProtKB-UniRule"/>
</dbReference>
<keyword evidence="4 10" id="KW-0547">Nucleotide-binding</keyword>
<keyword evidence="16" id="KW-1185">Reference proteome</keyword>
<dbReference type="GO" id="GO:0071555">
    <property type="term" value="P:cell wall organization"/>
    <property type="evidence" value="ECO:0007669"/>
    <property type="project" value="UniProtKB-KW"/>
</dbReference>
<keyword evidence="2 10" id="KW-0436">Ligase</keyword>
<dbReference type="EMBL" id="LJCO01000072">
    <property type="protein sequence ID" value="KPV42612.1"/>
    <property type="molecule type" value="Genomic_DNA"/>
</dbReference>
<dbReference type="InterPro" id="IPR051046">
    <property type="entry name" value="MurCDEF_CellWall_CoF430Synth"/>
</dbReference>
<dbReference type="HAMAP" id="MF_02019">
    <property type="entry name" value="MurF"/>
    <property type="match status" value="1"/>
</dbReference>
<keyword evidence="6 10" id="KW-0133">Cell shape</keyword>
<dbReference type="GO" id="GO:0008360">
    <property type="term" value="P:regulation of cell shape"/>
    <property type="evidence" value="ECO:0007669"/>
    <property type="project" value="UniProtKB-KW"/>
</dbReference>
<comment type="function">
    <text evidence="10 11">Involved in cell wall formation. Catalyzes the final step in the synthesis of UDP-N-acetylmuramoyl-pentapeptide, the precursor of murein.</text>
</comment>
<evidence type="ECO:0000256" key="7">
    <source>
        <dbReference type="ARBA" id="ARBA00022984"/>
    </source>
</evidence>
<dbReference type="SUPFAM" id="SSF53244">
    <property type="entry name" value="MurD-like peptide ligases, peptide-binding domain"/>
    <property type="match status" value="1"/>
</dbReference>
<dbReference type="UniPathway" id="UPA00219"/>
<gene>
    <name evidence="10" type="primary">murF</name>
    <name evidence="15" type="ORF">AN477_16680</name>
</gene>
<keyword evidence="3 10" id="KW-0132">Cell division</keyword>
<comment type="catalytic activity">
    <reaction evidence="10 11">
        <text>D-alanyl-D-alanine + UDP-N-acetyl-alpha-D-muramoyl-L-alanyl-gamma-D-glutamyl-meso-2,6-diaminopimelate + ATP = UDP-N-acetyl-alpha-D-muramoyl-L-alanyl-gamma-D-glutamyl-meso-2,6-diaminopimeloyl-D-alanyl-D-alanine + ADP + phosphate + H(+)</text>
        <dbReference type="Rhea" id="RHEA:28374"/>
        <dbReference type="ChEBI" id="CHEBI:15378"/>
        <dbReference type="ChEBI" id="CHEBI:30616"/>
        <dbReference type="ChEBI" id="CHEBI:43474"/>
        <dbReference type="ChEBI" id="CHEBI:57822"/>
        <dbReference type="ChEBI" id="CHEBI:61386"/>
        <dbReference type="ChEBI" id="CHEBI:83905"/>
        <dbReference type="ChEBI" id="CHEBI:456216"/>
        <dbReference type="EC" id="6.3.2.10"/>
    </reaction>
</comment>
<evidence type="ECO:0000256" key="3">
    <source>
        <dbReference type="ARBA" id="ARBA00022618"/>
    </source>
</evidence>
<name>A0A0P9CB02_9BACL</name>
<comment type="pathway">
    <text evidence="10 11">Cell wall biogenesis; peptidoglycan biosynthesis.</text>
</comment>
<evidence type="ECO:0000256" key="5">
    <source>
        <dbReference type="ARBA" id="ARBA00022840"/>
    </source>
</evidence>
<feature type="domain" description="Mur ligase N-terminal catalytic" evidence="12">
    <location>
        <begin position="26"/>
        <end position="123"/>
    </location>
</feature>
<dbReference type="NCBIfam" id="TIGR01143">
    <property type="entry name" value="murF"/>
    <property type="match status" value="1"/>
</dbReference>
<proteinExistence type="inferred from homology"/>
<dbReference type="RefSeq" id="WP_054970307.1">
    <property type="nucleotide sequence ID" value="NZ_LJCO01000072.1"/>
</dbReference>
<evidence type="ECO:0000313" key="16">
    <source>
        <dbReference type="Proteomes" id="UP000050482"/>
    </source>
</evidence>